<accession>A0AAV1KLJ2</accession>
<comment type="caution">
    <text evidence="2">The sequence shown here is derived from an EMBL/GenBank/DDBJ whole genome shotgun (WGS) entry which is preliminary data.</text>
</comment>
<evidence type="ECO:0000256" key="1">
    <source>
        <dbReference type="ARBA" id="ARBA00022737"/>
    </source>
</evidence>
<keyword evidence="3" id="KW-1185">Reference proteome</keyword>
<dbReference type="PANTHER" id="PTHR22590:SF2">
    <property type="entry name" value="IQ DOMAIN-CONTAINING PROTEIN N"/>
    <property type="match status" value="1"/>
</dbReference>
<dbReference type="SUPFAM" id="SSF52540">
    <property type="entry name" value="P-loop containing nucleoside triphosphate hydrolases"/>
    <property type="match status" value="1"/>
</dbReference>
<keyword evidence="1" id="KW-0677">Repeat</keyword>
<evidence type="ECO:0000313" key="3">
    <source>
        <dbReference type="Proteomes" id="UP001314205"/>
    </source>
</evidence>
<protein>
    <recommendedName>
        <fullName evidence="4">Spermatogenesis-associated protein 17</fullName>
    </recommendedName>
</protein>
<proteinExistence type="predicted"/>
<dbReference type="Gene3D" id="1.20.5.190">
    <property type="match status" value="2"/>
</dbReference>
<reference evidence="2 3" key="1">
    <citation type="submission" date="2023-11" db="EMBL/GenBank/DDBJ databases">
        <authorList>
            <person name="Hedman E."/>
            <person name="Englund M."/>
            <person name="Stromberg M."/>
            <person name="Nyberg Akerstrom W."/>
            <person name="Nylinder S."/>
            <person name="Jareborg N."/>
            <person name="Kallberg Y."/>
            <person name="Kronander E."/>
        </authorList>
    </citation>
    <scope>NUCLEOTIDE SEQUENCE [LARGE SCALE GENOMIC DNA]</scope>
</reference>
<organism evidence="2 3">
    <name type="scientific">Parnassius mnemosyne</name>
    <name type="common">clouded apollo</name>
    <dbReference type="NCBI Taxonomy" id="213953"/>
    <lineage>
        <taxon>Eukaryota</taxon>
        <taxon>Metazoa</taxon>
        <taxon>Ecdysozoa</taxon>
        <taxon>Arthropoda</taxon>
        <taxon>Hexapoda</taxon>
        <taxon>Insecta</taxon>
        <taxon>Pterygota</taxon>
        <taxon>Neoptera</taxon>
        <taxon>Endopterygota</taxon>
        <taxon>Lepidoptera</taxon>
        <taxon>Glossata</taxon>
        <taxon>Ditrysia</taxon>
        <taxon>Papilionoidea</taxon>
        <taxon>Papilionidae</taxon>
        <taxon>Parnassiinae</taxon>
        <taxon>Parnassini</taxon>
        <taxon>Parnassius</taxon>
        <taxon>Driopa</taxon>
    </lineage>
</organism>
<evidence type="ECO:0000313" key="2">
    <source>
        <dbReference type="EMBL" id="CAK1582742.1"/>
    </source>
</evidence>
<evidence type="ECO:0008006" key="4">
    <source>
        <dbReference type="Google" id="ProtNLM"/>
    </source>
</evidence>
<name>A0AAV1KLJ2_9NEOP</name>
<dbReference type="AlphaFoldDB" id="A0AAV1KLJ2"/>
<dbReference type="Proteomes" id="UP001314205">
    <property type="component" value="Unassembled WGS sequence"/>
</dbReference>
<gene>
    <name evidence="2" type="ORF">PARMNEM_LOCUS4236</name>
</gene>
<dbReference type="SMART" id="SM00015">
    <property type="entry name" value="IQ"/>
    <property type="match status" value="3"/>
</dbReference>
<dbReference type="EMBL" id="CAVLGL010000046">
    <property type="protein sequence ID" value="CAK1582742.1"/>
    <property type="molecule type" value="Genomic_DNA"/>
</dbReference>
<dbReference type="InterPro" id="IPR027417">
    <property type="entry name" value="P-loop_NTPase"/>
</dbReference>
<dbReference type="InterPro" id="IPR052318">
    <property type="entry name" value="CellDiv_DevSignal_Domain"/>
</dbReference>
<dbReference type="PROSITE" id="PS50096">
    <property type="entry name" value="IQ"/>
    <property type="match status" value="3"/>
</dbReference>
<dbReference type="InterPro" id="IPR000048">
    <property type="entry name" value="IQ_motif_EF-hand-BS"/>
</dbReference>
<dbReference type="Pfam" id="PF00612">
    <property type="entry name" value="IQ"/>
    <property type="match status" value="3"/>
</dbReference>
<sequence length="348" mass="41866">MATVHHLLPNAKCFYEELNERSNLAESQRCKRYRAVVVLQRLVRGYLIRKYFAWLAKKATVIQCAFRMHRSRKLYREALIRAVRNKHAKRYNQAATKIQALWRGHFSRRVKFCYYSYRRWLQIVKERGERRAAEAIEFSIRSKVDDLRILEEEARKWLAFVVFKLHHLLRTFVRAGIYSEPGTTELSEFENLLNSIRYTEYMKRLKKKYDEFVRKHKSRFSNKKLFPIIGNGSDYWYLSLPQMYELTASPQKVKDTRHILTHHGPQHKNPFLWRKVRSTLSCENRGPLKSTNLSSDEPSLKNTQLQKDPRFHLYVKHYTPQPNIFDYVDYYINVVLIRKRSIQNVDKE</sequence>
<dbReference type="PANTHER" id="PTHR22590">
    <property type="entry name" value="MYOSIN MOTOR DOMAIN-CONTAINING PROTEIN"/>
    <property type="match status" value="1"/>
</dbReference>